<dbReference type="EMBL" id="GBBM01007704">
    <property type="protein sequence ID" value="JAC27714.1"/>
    <property type="molecule type" value="mRNA"/>
</dbReference>
<evidence type="ECO:0000256" key="1">
    <source>
        <dbReference type="SAM" id="SignalP"/>
    </source>
</evidence>
<reference evidence="2" key="1">
    <citation type="submission" date="2014-03" db="EMBL/GenBank/DDBJ databases">
        <title>The sialotranscriptome of Amblyomma triste, Amblyomma parvum and Amblyomma cajennense ticks, uncovered by 454-based RNA-seq.</title>
        <authorList>
            <person name="Garcia G.R."/>
            <person name="Gardinassi L.G."/>
            <person name="Ribeiro J.M."/>
            <person name="Anatriello E."/>
            <person name="Ferreira B.R."/>
            <person name="Moreira H.N."/>
            <person name="Mafra C."/>
            <person name="Olegario M.M."/>
            <person name="Szabo P.J."/>
            <person name="Miranda-Santos I.K."/>
            <person name="Maruyama S.R."/>
        </authorList>
    </citation>
    <scope>NUCLEOTIDE SEQUENCE</scope>
    <source>
        <strain evidence="2">Mato Grasso do Sul</strain>
        <tissue evidence="2">Salivary glands</tissue>
    </source>
</reference>
<accession>A0A023G1S1</accession>
<organism evidence="2">
    <name type="scientific">Amblyomma triste</name>
    <name type="common">Neotropical tick</name>
    <dbReference type="NCBI Taxonomy" id="251400"/>
    <lineage>
        <taxon>Eukaryota</taxon>
        <taxon>Metazoa</taxon>
        <taxon>Ecdysozoa</taxon>
        <taxon>Arthropoda</taxon>
        <taxon>Chelicerata</taxon>
        <taxon>Arachnida</taxon>
        <taxon>Acari</taxon>
        <taxon>Parasitiformes</taxon>
        <taxon>Ixodida</taxon>
        <taxon>Ixodoidea</taxon>
        <taxon>Ixodidae</taxon>
        <taxon>Amblyomminae</taxon>
        <taxon>Amblyomma</taxon>
    </lineage>
</organism>
<feature type="signal peptide" evidence="1">
    <location>
        <begin position="1"/>
        <end position="21"/>
    </location>
</feature>
<dbReference type="AlphaFoldDB" id="A0A023G1S1"/>
<evidence type="ECO:0000313" key="2">
    <source>
        <dbReference type="EMBL" id="JAC27714.1"/>
    </source>
</evidence>
<name>A0A023G1S1_AMBTT</name>
<keyword evidence="1" id="KW-0732">Signal</keyword>
<protein>
    <submittedName>
        <fullName evidence="2">Putative secreted protein</fullName>
    </submittedName>
</protein>
<feature type="chain" id="PRO_5001521520" evidence="1">
    <location>
        <begin position="22"/>
        <end position="116"/>
    </location>
</feature>
<proteinExistence type="evidence at transcript level"/>
<sequence length="116" mass="13172">MNVYDLHANFSPFLFFFFCLAACLNTKCALTVTLCKMYSFAPIPRCFICDMQLRGYTPCNQFDANAIKTVWTNYLFFFNIKCTVARRKGGKRVWFAGARESFSGCLPPAKPSTCAL</sequence>